<feature type="region of interest" description="Disordered" evidence="1">
    <location>
        <begin position="1"/>
        <end position="438"/>
    </location>
</feature>
<feature type="compositionally biased region" description="Basic and acidic residues" evidence="1">
    <location>
        <begin position="259"/>
        <end position="275"/>
    </location>
</feature>
<evidence type="ECO:0000256" key="1">
    <source>
        <dbReference type="SAM" id="MobiDB-lite"/>
    </source>
</evidence>
<reference evidence="3 4" key="1">
    <citation type="submission" date="2019-02" db="EMBL/GenBank/DDBJ databases">
        <title>Genome sequencing of the rare red list fungi Dentipellis fragilis.</title>
        <authorList>
            <person name="Buettner E."/>
            <person name="Kellner H."/>
        </authorList>
    </citation>
    <scope>NUCLEOTIDE SEQUENCE [LARGE SCALE GENOMIC DNA]</scope>
    <source>
        <strain evidence="3 4">DSM 105465</strain>
    </source>
</reference>
<evidence type="ECO:0000313" key="4">
    <source>
        <dbReference type="Proteomes" id="UP000298327"/>
    </source>
</evidence>
<dbReference type="Pfam" id="PF00638">
    <property type="entry name" value="Ran_BP1"/>
    <property type="match status" value="1"/>
</dbReference>
<dbReference type="Proteomes" id="UP000298327">
    <property type="component" value="Unassembled WGS sequence"/>
</dbReference>
<dbReference type="SMART" id="SM00160">
    <property type="entry name" value="RanBD"/>
    <property type="match status" value="1"/>
</dbReference>
<dbReference type="PROSITE" id="PS50196">
    <property type="entry name" value="RANBD1"/>
    <property type="match status" value="1"/>
</dbReference>
<organism evidence="3 4">
    <name type="scientific">Dentipellis fragilis</name>
    <dbReference type="NCBI Taxonomy" id="205917"/>
    <lineage>
        <taxon>Eukaryota</taxon>
        <taxon>Fungi</taxon>
        <taxon>Dikarya</taxon>
        <taxon>Basidiomycota</taxon>
        <taxon>Agaricomycotina</taxon>
        <taxon>Agaricomycetes</taxon>
        <taxon>Russulales</taxon>
        <taxon>Hericiaceae</taxon>
        <taxon>Dentipellis</taxon>
    </lineage>
</organism>
<proteinExistence type="predicted"/>
<protein>
    <recommendedName>
        <fullName evidence="2">RanBD1 domain-containing protein</fullName>
    </recommendedName>
</protein>
<dbReference type="InterPro" id="IPR011993">
    <property type="entry name" value="PH-like_dom_sf"/>
</dbReference>
<feature type="domain" description="RanBD1" evidence="2">
    <location>
        <begin position="552"/>
        <end position="610"/>
    </location>
</feature>
<accession>A0A4Y9YWG8</accession>
<name>A0A4Y9YWG8_9AGAM</name>
<keyword evidence="4" id="KW-1185">Reference proteome</keyword>
<sequence>MAPSDAPVLSKETHILDTQRSVSPPLPSPNTNENGEVRPTDAKIPQKRERELSQEPATPRTDDLDSDPERSRRGDRDLRTPAKKNRTQLGVTQEEEGEDDAPVSGSPPHETKMRQISQGVEDINWKNKQLANKNAIDRPSTPLAAPDALAAAGVETPTEHADTGASPPAAPQSVPVPPSPQPSIMDIRPDGEPHVEPPTTKTSKSSSRRGSESESETERNLKRKLADRAASQGPVDEPTKAPKETKTRRESADLGTAKRPRDDADKDDNPRETKRPSPPPDKLGTSASPSTSKPDATSEHATPAPAPALVREPPFLRHPPAADQPRTPPQAGGFLAYASNASPFASVKGPNLFASGKSASTSTAPAPWPSTSRASPGPGSSVFGGAFTSSSPPTAGSPSPFASARFSPAPAPAQTPREALRSPGLARSKSPVRRGTPAASVSVFSAYAAGGAQGFAVPVAKRARAGSPGDALGLFAERRSESVGGEPAAGAEDAAGGSGGSGRESKAGSRSREGSEESITEREKEATFGERLRAGKIDHGHVNGSEGGVLGERKVELTEHEVFTGEEDEETVHHVRGKLFVLSEQNQWRERGTGIIRLNVQQTDGGHARLGEHLLYFSLHAALATDGHDGGDGSDAQGRSDPRYLRFSVIEDGVTTHYNLRVGSAKAAAELLADIQANIPGATPEP</sequence>
<dbReference type="AlphaFoldDB" id="A0A4Y9YWG8"/>
<feature type="compositionally biased region" description="Low complexity" evidence="1">
    <location>
        <begin position="386"/>
        <end position="408"/>
    </location>
</feature>
<feature type="compositionally biased region" description="Basic and acidic residues" evidence="1">
    <location>
        <begin position="503"/>
        <end position="541"/>
    </location>
</feature>
<comment type="caution">
    <text evidence="3">The sequence shown here is derived from an EMBL/GenBank/DDBJ whole genome shotgun (WGS) entry which is preliminary data.</text>
</comment>
<feature type="compositionally biased region" description="Polar residues" evidence="1">
    <location>
        <begin position="285"/>
        <end position="295"/>
    </location>
</feature>
<feature type="compositionally biased region" description="Basic and acidic residues" evidence="1">
    <location>
        <begin position="35"/>
        <end position="53"/>
    </location>
</feature>
<feature type="compositionally biased region" description="Basic and acidic residues" evidence="1">
    <location>
        <begin position="209"/>
        <end position="227"/>
    </location>
</feature>
<dbReference type="OrthoDB" id="185618at2759"/>
<feature type="compositionally biased region" description="Basic and acidic residues" evidence="1">
    <location>
        <begin position="237"/>
        <end position="252"/>
    </location>
</feature>
<feature type="compositionally biased region" description="Basic and acidic residues" evidence="1">
    <location>
        <begin position="60"/>
        <end position="80"/>
    </location>
</feature>
<feature type="compositionally biased region" description="Pro residues" evidence="1">
    <location>
        <begin position="168"/>
        <end position="181"/>
    </location>
</feature>
<feature type="compositionally biased region" description="Polar residues" evidence="1">
    <location>
        <begin position="357"/>
        <end position="374"/>
    </location>
</feature>
<gene>
    <name evidence="3" type="ORF">EVG20_g4157</name>
</gene>
<evidence type="ECO:0000313" key="3">
    <source>
        <dbReference type="EMBL" id="TFY66936.1"/>
    </source>
</evidence>
<dbReference type="Gene3D" id="2.30.29.30">
    <property type="entry name" value="Pleckstrin-homology domain (PH domain)/Phosphotyrosine-binding domain (PTB)"/>
    <property type="match status" value="1"/>
</dbReference>
<dbReference type="STRING" id="205917.A0A4Y9YWG8"/>
<evidence type="ECO:0000259" key="2">
    <source>
        <dbReference type="PROSITE" id="PS50196"/>
    </source>
</evidence>
<feature type="compositionally biased region" description="Low complexity" evidence="1">
    <location>
        <begin position="484"/>
        <end position="495"/>
    </location>
</feature>
<dbReference type="EMBL" id="SEOQ01000207">
    <property type="protein sequence ID" value="TFY66936.1"/>
    <property type="molecule type" value="Genomic_DNA"/>
</dbReference>
<feature type="compositionally biased region" description="Low complexity" evidence="1">
    <location>
        <begin position="142"/>
        <end position="152"/>
    </location>
</feature>
<dbReference type="InterPro" id="IPR000156">
    <property type="entry name" value="Ran_bind_dom"/>
</dbReference>
<feature type="region of interest" description="Disordered" evidence="1">
    <location>
        <begin position="476"/>
        <end position="549"/>
    </location>
</feature>
<dbReference type="SUPFAM" id="SSF50729">
    <property type="entry name" value="PH domain-like"/>
    <property type="match status" value="1"/>
</dbReference>